<name>A0AAN9RYQ1_PSOTE</name>
<protein>
    <submittedName>
        <fullName evidence="1">Uncharacterized protein</fullName>
    </submittedName>
</protein>
<reference evidence="1 2" key="1">
    <citation type="submission" date="2024-01" db="EMBL/GenBank/DDBJ databases">
        <title>The genomes of 5 underutilized Papilionoideae crops provide insights into root nodulation and disease resistanc.</title>
        <authorList>
            <person name="Jiang F."/>
        </authorList>
    </citation>
    <scope>NUCLEOTIDE SEQUENCE [LARGE SCALE GENOMIC DNA]</scope>
    <source>
        <strain evidence="1">DUOXIRENSHENG_FW03</strain>
        <tissue evidence="1">Leaves</tissue>
    </source>
</reference>
<comment type="caution">
    <text evidence="1">The sequence shown here is derived from an EMBL/GenBank/DDBJ whole genome shotgun (WGS) entry which is preliminary data.</text>
</comment>
<sequence length="240" mass="27181">MVTESDGVVEDFLKIGSSEIGTYKLWVDIRCFRRKEIKVVKGVRPGENIGRVSDLVIIYMLQDRLICEGLNSLKTITLGGNMVLIKPLQREVLEELFKESSALMSTYFYEVSKWNQTVVAHDRLDGPIIRGVGRNGLSSHMISSREGDVQDNPIEGHKFGNRKSGARESGCWLHIDAFTRLNGYWEEPNNIKVGSGEKGLLEGLEEEVREIECLVEVEVEYTVEKGNILVEKMIKHRGRL</sequence>
<organism evidence="1 2">
    <name type="scientific">Psophocarpus tetragonolobus</name>
    <name type="common">Winged bean</name>
    <name type="synonym">Dolichos tetragonolobus</name>
    <dbReference type="NCBI Taxonomy" id="3891"/>
    <lineage>
        <taxon>Eukaryota</taxon>
        <taxon>Viridiplantae</taxon>
        <taxon>Streptophyta</taxon>
        <taxon>Embryophyta</taxon>
        <taxon>Tracheophyta</taxon>
        <taxon>Spermatophyta</taxon>
        <taxon>Magnoliopsida</taxon>
        <taxon>eudicotyledons</taxon>
        <taxon>Gunneridae</taxon>
        <taxon>Pentapetalae</taxon>
        <taxon>rosids</taxon>
        <taxon>fabids</taxon>
        <taxon>Fabales</taxon>
        <taxon>Fabaceae</taxon>
        <taxon>Papilionoideae</taxon>
        <taxon>50 kb inversion clade</taxon>
        <taxon>NPAAA clade</taxon>
        <taxon>indigoferoid/millettioid clade</taxon>
        <taxon>Phaseoleae</taxon>
        <taxon>Psophocarpus</taxon>
    </lineage>
</organism>
<gene>
    <name evidence="1" type="ORF">VNO78_30815</name>
</gene>
<dbReference type="EMBL" id="JAYMYS010000008">
    <property type="protein sequence ID" value="KAK7385104.1"/>
    <property type="molecule type" value="Genomic_DNA"/>
</dbReference>
<dbReference type="Proteomes" id="UP001386955">
    <property type="component" value="Unassembled WGS sequence"/>
</dbReference>
<evidence type="ECO:0000313" key="2">
    <source>
        <dbReference type="Proteomes" id="UP001386955"/>
    </source>
</evidence>
<evidence type="ECO:0000313" key="1">
    <source>
        <dbReference type="EMBL" id="KAK7385104.1"/>
    </source>
</evidence>
<proteinExistence type="predicted"/>
<accession>A0AAN9RYQ1</accession>
<dbReference type="AlphaFoldDB" id="A0AAN9RYQ1"/>
<keyword evidence="2" id="KW-1185">Reference proteome</keyword>